<dbReference type="AlphaFoldDB" id="A0A3B9IJT9"/>
<name>A0A3B9IJT9_9PROT</name>
<evidence type="ECO:0000313" key="5">
    <source>
        <dbReference type="EMBL" id="HAE48065.1"/>
    </source>
</evidence>
<dbReference type="EMBL" id="DMAI01000178">
    <property type="protein sequence ID" value="HAE48065.1"/>
    <property type="molecule type" value="Genomic_DNA"/>
</dbReference>
<dbReference type="SUPFAM" id="SSF54197">
    <property type="entry name" value="HIT-like"/>
    <property type="match status" value="1"/>
</dbReference>
<evidence type="ECO:0000313" key="6">
    <source>
        <dbReference type="Proteomes" id="UP000257706"/>
    </source>
</evidence>
<dbReference type="InterPro" id="IPR039384">
    <property type="entry name" value="HINT"/>
</dbReference>
<dbReference type="CDD" id="cd01277">
    <property type="entry name" value="HINT_subgroup"/>
    <property type="match status" value="1"/>
</dbReference>
<gene>
    <name evidence="5" type="ORF">DCK97_11650</name>
</gene>
<dbReference type="InterPro" id="IPR011146">
    <property type="entry name" value="HIT-like"/>
</dbReference>
<evidence type="ECO:0000256" key="1">
    <source>
        <dbReference type="PIRSR" id="PIRSR601310-1"/>
    </source>
</evidence>
<dbReference type="PROSITE" id="PS51084">
    <property type="entry name" value="HIT_2"/>
    <property type="match status" value="1"/>
</dbReference>
<dbReference type="PANTHER" id="PTHR46648">
    <property type="entry name" value="HIT FAMILY PROTEIN 1"/>
    <property type="match status" value="1"/>
</dbReference>
<dbReference type="GO" id="GO:0003824">
    <property type="term" value="F:catalytic activity"/>
    <property type="evidence" value="ECO:0007669"/>
    <property type="project" value="InterPro"/>
</dbReference>
<accession>A0A3B9IJT9</accession>
<dbReference type="Pfam" id="PF01230">
    <property type="entry name" value="HIT"/>
    <property type="match status" value="1"/>
</dbReference>
<feature type="domain" description="HIT" evidence="4">
    <location>
        <begin position="5"/>
        <end position="112"/>
    </location>
</feature>
<dbReference type="PANTHER" id="PTHR46648:SF1">
    <property type="entry name" value="ADENOSINE 5'-MONOPHOSPHORAMIDASE HNT1"/>
    <property type="match status" value="1"/>
</dbReference>
<proteinExistence type="predicted"/>
<organism evidence="5 6">
    <name type="scientific">Tistrella mobilis</name>
    <dbReference type="NCBI Taxonomy" id="171437"/>
    <lineage>
        <taxon>Bacteria</taxon>
        <taxon>Pseudomonadati</taxon>
        <taxon>Pseudomonadota</taxon>
        <taxon>Alphaproteobacteria</taxon>
        <taxon>Geminicoccales</taxon>
        <taxon>Geminicoccaceae</taxon>
        <taxon>Tistrella</taxon>
    </lineage>
</organism>
<dbReference type="GO" id="GO:0009117">
    <property type="term" value="P:nucleotide metabolic process"/>
    <property type="evidence" value="ECO:0007669"/>
    <property type="project" value="TreeGrafter"/>
</dbReference>
<evidence type="ECO:0000259" key="4">
    <source>
        <dbReference type="PROSITE" id="PS51084"/>
    </source>
</evidence>
<dbReference type="InterPro" id="IPR001310">
    <property type="entry name" value="Histidine_triad_HIT"/>
</dbReference>
<dbReference type="InterPro" id="IPR036265">
    <property type="entry name" value="HIT-like_sf"/>
</dbReference>
<feature type="active site" description="Tele-AMP-histidine intermediate" evidence="1">
    <location>
        <position position="99"/>
    </location>
</feature>
<protein>
    <submittedName>
        <fullName evidence="5">HIT family protein</fullName>
    </submittedName>
</protein>
<dbReference type="Proteomes" id="UP000257706">
    <property type="component" value="Unassembled WGS sequence"/>
</dbReference>
<evidence type="ECO:0000256" key="2">
    <source>
        <dbReference type="PIRSR" id="PIRSR601310-3"/>
    </source>
</evidence>
<evidence type="ECO:0000256" key="3">
    <source>
        <dbReference type="PROSITE-ProRule" id="PRU00464"/>
    </source>
</evidence>
<dbReference type="InterPro" id="IPR019808">
    <property type="entry name" value="Histidine_triad_CS"/>
</dbReference>
<reference evidence="5 6" key="1">
    <citation type="journal article" date="2018" name="Nat. Biotechnol.">
        <title>A standardized bacterial taxonomy based on genome phylogeny substantially revises the tree of life.</title>
        <authorList>
            <person name="Parks D.H."/>
            <person name="Chuvochina M."/>
            <person name="Waite D.W."/>
            <person name="Rinke C."/>
            <person name="Skarshewski A."/>
            <person name="Chaumeil P.A."/>
            <person name="Hugenholtz P."/>
        </authorList>
    </citation>
    <scope>NUCLEOTIDE SEQUENCE [LARGE SCALE GENOMIC DNA]</scope>
    <source>
        <strain evidence="5">UBA8739</strain>
    </source>
</reference>
<dbReference type="Gene3D" id="3.30.428.10">
    <property type="entry name" value="HIT-like"/>
    <property type="match status" value="1"/>
</dbReference>
<sequence length="150" mass="16472">MSKCPFCMIATHELPSEIIHEDEHVVAFMDVNPIADGHVLVIPRRHAENLHAIDPEDLQRVVVTAKRIAAVVQSELRPDGINLFQANGRGAGQTVFHLHMHVLPRSIDDGMPMSWDHKPGDRARIAEVAGILRGALARSETGIDMAEPVA</sequence>
<comment type="caution">
    <text evidence="5">The sequence shown here is derived from an EMBL/GenBank/DDBJ whole genome shotgun (WGS) entry which is preliminary data.</text>
</comment>
<dbReference type="PRINTS" id="PR00332">
    <property type="entry name" value="HISTRIAD"/>
</dbReference>
<dbReference type="PROSITE" id="PS00892">
    <property type="entry name" value="HIT_1"/>
    <property type="match status" value="1"/>
</dbReference>
<feature type="short sequence motif" description="Histidine triad motif" evidence="2 3">
    <location>
        <begin position="97"/>
        <end position="101"/>
    </location>
</feature>